<accession>A0ABW3A7V5</accession>
<feature type="transmembrane region" description="Helical" evidence="2">
    <location>
        <begin position="33"/>
        <end position="51"/>
    </location>
</feature>
<proteinExistence type="predicted"/>
<keyword evidence="4" id="KW-1185">Reference proteome</keyword>
<keyword evidence="2" id="KW-0812">Transmembrane</keyword>
<organism evidence="3 4">
    <name type="scientific">Micromonospora azadirachtae</name>
    <dbReference type="NCBI Taxonomy" id="1970735"/>
    <lineage>
        <taxon>Bacteria</taxon>
        <taxon>Bacillati</taxon>
        <taxon>Actinomycetota</taxon>
        <taxon>Actinomycetes</taxon>
        <taxon>Micromonosporales</taxon>
        <taxon>Micromonosporaceae</taxon>
        <taxon>Micromonospora</taxon>
    </lineage>
</organism>
<protein>
    <submittedName>
        <fullName evidence="3">Uncharacterized protein</fullName>
    </submittedName>
</protein>
<feature type="compositionally biased region" description="Low complexity" evidence="1">
    <location>
        <begin position="1"/>
        <end position="14"/>
    </location>
</feature>
<sequence length="174" mass="17967">MSGNGADAADSAANRSHEAGETTRGVRLPSGSWLDLGVALAIAAAVALVWAHRQRRYVPGKPSTRPRLDDADLRPMPHVVRQIRRGLRRVANGNGMAHQDAGHPAADAVEDGTQPTQLSDITGLHQANALTEDGSRGSASRDDDAPDAGDLVPALAYPLAGWPPAGLGLIGPGA</sequence>
<evidence type="ECO:0000313" key="3">
    <source>
        <dbReference type="EMBL" id="MFD0786987.1"/>
    </source>
</evidence>
<gene>
    <name evidence="3" type="ORF">ACFQZ8_24065</name>
</gene>
<comment type="caution">
    <text evidence="3">The sequence shown here is derived from an EMBL/GenBank/DDBJ whole genome shotgun (WGS) entry which is preliminary data.</text>
</comment>
<keyword evidence="2" id="KW-0472">Membrane</keyword>
<reference evidence="4" key="1">
    <citation type="journal article" date="2019" name="Int. J. Syst. Evol. Microbiol.">
        <title>The Global Catalogue of Microorganisms (GCM) 10K type strain sequencing project: providing services to taxonomists for standard genome sequencing and annotation.</title>
        <authorList>
            <consortium name="The Broad Institute Genomics Platform"/>
            <consortium name="The Broad Institute Genome Sequencing Center for Infectious Disease"/>
            <person name="Wu L."/>
            <person name="Ma J."/>
        </authorList>
    </citation>
    <scope>NUCLEOTIDE SEQUENCE [LARGE SCALE GENOMIC DNA]</scope>
    <source>
        <strain evidence="4">JCM 32148</strain>
    </source>
</reference>
<feature type="non-terminal residue" evidence="3">
    <location>
        <position position="174"/>
    </location>
</feature>
<feature type="region of interest" description="Disordered" evidence="1">
    <location>
        <begin position="1"/>
        <end position="28"/>
    </location>
</feature>
<evidence type="ECO:0000256" key="2">
    <source>
        <dbReference type="SAM" id="Phobius"/>
    </source>
</evidence>
<keyword evidence="2" id="KW-1133">Transmembrane helix</keyword>
<feature type="compositionally biased region" description="Basic and acidic residues" evidence="1">
    <location>
        <begin position="66"/>
        <end position="75"/>
    </location>
</feature>
<evidence type="ECO:0000256" key="1">
    <source>
        <dbReference type="SAM" id="MobiDB-lite"/>
    </source>
</evidence>
<feature type="region of interest" description="Disordered" evidence="1">
    <location>
        <begin position="58"/>
        <end position="77"/>
    </location>
</feature>
<evidence type="ECO:0000313" key="4">
    <source>
        <dbReference type="Proteomes" id="UP001597053"/>
    </source>
</evidence>
<dbReference type="Proteomes" id="UP001597053">
    <property type="component" value="Unassembled WGS sequence"/>
</dbReference>
<dbReference type="EMBL" id="JBHTHM010001693">
    <property type="protein sequence ID" value="MFD0786987.1"/>
    <property type="molecule type" value="Genomic_DNA"/>
</dbReference>
<name>A0ABW3A7V5_9ACTN</name>
<feature type="region of interest" description="Disordered" evidence="1">
    <location>
        <begin position="94"/>
        <end position="118"/>
    </location>
</feature>